<evidence type="ECO:0000313" key="4">
    <source>
        <dbReference type="Proteomes" id="UP001139308"/>
    </source>
</evidence>
<organism evidence="3 4">
    <name type="scientific">Paraburkholderia tagetis</name>
    <dbReference type="NCBI Taxonomy" id="2913261"/>
    <lineage>
        <taxon>Bacteria</taxon>
        <taxon>Pseudomonadati</taxon>
        <taxon>Pseudomonadota</taxon>
        <taxon>Betaproteobacteria</taxon>
        <taxon>Burkholderiales</taxon>
        <taxon>Burkholderiaceae</taxon>
        <taxon>Paraburkholderia</taxon>
    </lineage>
</organism>
<proteinExistence type="predicted"/>
<dbReference type="Pfam" id="PF21722">
    <property type="entry name" value="Gly_rich_2"/>
    <property type="match status" value="1"/>
</dbReference>
<comment type="caution">
    <text evidence="3">The sequence shown here is derived from an EMBL/GenBank/DDBJ whole genome shotgun (WGS) entry which is preliminary data.</text>
</comment>
<name>A0A9X1UG99_9BURK</name>
<feature type="region of interest" description="Disordered" evidence="1">
    <location>
        <begin position="449"/>
        <end position="468"/>
    </location>
</feature>
<reference evidence="3" key="1">
    <citation type="submission" date="2022-01" db="EMBL/GenBank/DDBJ databases">
        <title>Genome sequence and assembly of Parabukholderia sp. RG36.</title>
        <authorList>
            <person name="Chhetri G."/>
        </authorList>
    </citation>
    <scope>NUCLEOTIDE SEQUENCE</scope>
    <source>
        <strain evidence="3">RG36</strain>
    </source>
</reference>
<protein>
    <recommendedName>
        <fullName evidence="2">Glycine-rich domain-containing protein</fullName>
    </recommendedName>
</protein>
<dbReference type="RefSeq" id="WP_238462043.1">
    <property type="nucleotide sequence ID" value="NZ_JAKLJA010000001.1"/>
</dbReference>
<dbReference type="AlphaFoldDB" id="A0A9X1UG99"/>
<accession>A0A9X1UG99</accession>
<dbReference type="Proteomes" id="UP001139308">
    <property type="component" value="Unassembled WGS sequence"/>
</dbReference>
<evidence type="ECO:0000256" key="1">
    <source>
        <dbReference type="SAM" id="MobiDB-lite"/>
    </source>
</evidence>
<gene>
    <name evidence="3" type="ORF">L5014_02755</name>
</gene>
<evidence type="ECO:0000259" key="2">
    <source>
        <dbReference type="Pfam" id="PF21722"/>
    </source>
</evidence>
<feature type="domain" description="Glycine-rich" evidence="2">
    <location>
        <begin position="357"/>
        <end position="541"/>
    </location>
</feature>
<sequence length="542" mass="52038">MDRATVYTQEQGRSVDFLFAQRATMIGLAKLSQAAFGSGTVVRGLAVTPNSPAALNVLVGIGEIYTMAAVDATSWGALPADTTDIILKQGLNMAAQTISTPAPSTSGYSINYLIEAQYQDQDNVPVVLPFYNSNNPQIPLNGQGGGGATLPTERQGVCVIQAKAGIAATTGTQTTPSVDAGWTALAVVTVANGQTTVTSGNISVPAGVPQLTSLLQMMQTGSTEYAVDTSTTANVISIALTPAITSYSDAQPVTFKAANNNTGPCTLNFGGGAVNLVGAAGALQGGEIVAGNMYTGLYSASLNEVVLNSQTAGALQVNPATKGQHAAQLSQVGFQNIAVYEIIGGVQKVSVNGAAFTTTGATTFTVPVSGRFKARVWGGGGGGGSGVTSAAATGGAGGGYTEGVFSVAGGTSEAITVGAGGANGTGSGNGSAGGSSSVGALATATGGGGGVGSASGTSSGSSVAGGTGSGGSLNITGQGPASAYAIGSSLIASGGGGAFGTPPSAISVGSATGATFPGGAGGGGANNNIGAPGAGGCVIIEY</sequence>
<dbReference type="InterPro" id="IPR049304">
    <property type="entry name" value="Gly_rich_dom"/>
</dbReference>
<evidence type="ECO:0000313" key="3">
    <source>
        <dbReference type="EMBL" id="MCG5072292.1"/>
    </source>
</evidence>
<keyword evidence="4" id="KW-1185">Reference proteome</keyword>
<dbReference type="EMBL" id="JAKLJA010000001">
    <property type="protein sequence ID" value="MCG5072292.1"/>
    <property type="molecule type" value="Genomic_DNA"/>
</dbReference>